<evidence type="ECO:0000256" key="1">
    <source>
        <dbReference type="SAM" id="MobiDB-lite"/>
    </source>
</evidence>
<feature type="compositionally biased region" description="Basic and acidic residues" evidence="1">
    <location>
        <begin position="76"/>
        <end position="92"/>
    </location>
</feature>
<dbReference type="Pfam" id="PF02213">
    <property type="entry name" value="GYF"/>
    <property type="match status" value="1"/>
</dbReference>
<name>A0A1L0BDU3_9ASCO</name>
<feature type="domain" description="GYF" evidence="2">
    <location>
        <begin position="332"/>
        <end position="390"/>
    </location>
</feature>
<dbReference type="GO" id="GO:0005682">
    <property type="term" value="C:U5 snRNP"/>
    <property type="evidence" value="ECO:0007669"/>
    <property type="project" value="InterPro"/>
</dbReference>
<feature type="region of interest" description="Disordered" evidence="1">
    <location>
        <begin position="1"/>
        <end position="102"/>
    </location>
</feature>
<feature type="compositionally biased region" description="Basic and acidic residues" evidence="1">
    <location>
        <begin position="50"/>
        <end position="61"/>
    </location>
</feature>
<feature type="region of interest" description="Disordered" evidence="1">
    <location>
        <begin position="309"/>
        <end position="328"/>
    </location>
</feature>
<dbReference type="Gene3D" id="3.30.1490.40">
    <property type="match status" value="1"/>
</dbReference>
<dbReference type="EMBL" id="LT635764">
    <property type="protein sequence ID" value="SGZ48330.1"/>
    <property type="molecule type" value="Genomic_DNA"/>
</dbReference>
<dbReference type="InterPro" id="IPR039905">
    <property type="entry name" value="CD2BP2/Lin1"/>
</dbReference>
<feature type="compositionally biased region" description="Acidic residues" evidence="1">
    <location>
        <begin position="62"/>
        <end position="75"/>
    </location>
</feature>
<dbReference type="PANTHER" id="PTHR13138:SF3">
    <property type="entry name" value="CD2 ANTIGEN CYTOPLASMIC TAIL-BINDING PROTEIN 2"/>
    <property type="match status" value="1"/>
</dbReference>
<reference evidence="3 4" key="1">
    <citation type="submission" date="2016-10" db="EMBL/GenBank/DDBJ databases">
        <authorList>
            <person name="de Groot N.N."/>
        </authorList>
    </citation>
    <scope>NUCLEOTIDE SEQUENCE [LARGE SCALE GENOMIC DNA]</scope>
    <source>
        <strain evidence="3 4">PYCC 4715</strain>
    </source>
</reference>
<dbReference type="PANTHER" id="PTHR13138">
    <property type="entry name" value="PROTEIN LIN1"/>
    <property type="match status" value="1"/>
</dbReference>
<organism evidence="3 4">
    <name type="scientific">Sungouiella intermedia</name>
    <dbReference type="NCBI Taxonomy" id="45354"/>
    <lineage>
        <taxon>Eukaryota</taxon>
        <taxon>Fungi</taxon>
        <taxon>Dikarya</taxon>
        <taxon>Ascomycota</taxon>
        <taxon>Saccharomycotina</taxon>
        <taxon>Pichiomycetes</taxon>
        <taxon>Metschnikowiaceae</taxon>
        <taxon>Sungouiella</taxon>
    </lineage>
</organism>
<dbReference type="SUPFAM" id="SSF55277">
    <property type="entry name" value="GYF domain"/>
    <property type="match status" value="1"/>
</dbReference>
<proteinExistence type="predicted"/>
<feature type="compositionally biased region" description="Acidic residues" evidence="1">
    <location>
        <begin position="311"/>
        <end position="322"/>
    </location>
</feature>
<evidence type="ECO:0000259" key="2">
    <source>
        <dbReference type="PROSITE" id="PS50829"/>
    </source>
</evidence>
<dbReference type="SMART" id="SM00444">
    <property type="entry name" value="GYF"/>
    <property type="match status" value="1"/>
</dbReference>
<sequence>MLNEDYFAEDLPGNKRKKHPRSESVQLGYASDSEDNGQGDLDEEIDESDELLKSDQEKEKEDISDDDMFASDNEEVTEKRKSKTLDMDKFEQEQGLGEYDEQNVAATEENQPFADPEEEQELIDYHNNIEDFNGEDISRPKQELAMEAFNLREEAEEGEFDKNMNYIRKKTSDDENEEDAWMSNIKKIDIEKARAAQLRRQNKVVSTVAVSTETLIVAVLDILEPAETPMEALSRLRPCKSRRGNKLKKVSGPEDLARKQTVFNLTESCERLMNEKGVSQIYDMTKEELMRVYKRETGEDYRGNLRKRLLEEDEEGEGEPEKEEAREIPGTDAKWEYRWLDEESVWYGPHTTYEMKYWKDNYFENNVEVRRVGEHQVQHISEAEFRNDIDYRT</sequence>
<dbReference type="InterPro" id="IPR035445">
    <property type="entry name" value="GYF-like_dom_sf"/>
</dbReference>
<dbReference type="InterPro" id="IPR003169">
    <property type="entry name" value="GYF"/>
</dbReference>
<dbReference type="PROSITE" id="PS50829">
    <property type="entry name" value="GYF"/>
    <property type="match status" value="1"/>
</dbReference>
<evidence type="ECO:0000313" key="3">
    <source>
        <dbReference type="EMBL" id="SGZ48330.1"/>
    </source>
</evidence>
<evidence type="ECO:0000313" key="4">
    <source>
        <dbReference type="Proteomes" id="UP000182259"/>
    </source>
</evidence>
<feature type="compositionally biased region" description="Acidic residues" evidence="1">
    <location>
        <begin position="32"/>
        <end position="49"/>
    </location>
</feature>
<dbReference type="Proteomes" id="UP000182259">
    <property type="component" value="Chromosome I"/>
</dbReference>
<gene>
    <name evidence="3" type="ORF">SAMEA4029009_CIC11G00000000810</name>
</gene>
<dbReference type="AlphaFoldDB" id="A0A1L0BDU3"/>
<protein>
    <submittedName>
        <fullName evidence="3">CIC11C00000000810</fullName>
    </submittedName>
</protein>
<accession>A0A1L0BDU3</accession>